<name>A0A1P8KQT3_9BACT</name>
<dbReference type="InterPro" id="IPR011051">
    <property type="entry name" value="RmlC_Cupin_sf"/>
</dbReference>
<evidence type="ECO:0000313" key="2">
    <source>
        <dbReference type="EMBL" id="APW66879.1"/>
    </source>
</evidence>
<dbReference type="SUPFAM" id="SSF51182">
    <property type="entry name" value="RmlC-like cupins"/>
    <property type="match status" value="1"/>
</dbReference>
<dbReference type="InterPro" id="IPR013096">
    <property type="entry name" value="Cupin_2"/>
</dbReference>
<dbReference type="Pfam" id="PF07883">
    <property type="entry name" value="Cupin_2"/>
    <property type="match status" value="1"/>
</dbReference>
<organism evidence="2 3">
    <name type="scientific">Poseidonibacter parvus</name>
    <dbReference type="NCBI Taxonomy" id="1850254"/>
    <lineage>
        <taxon>Bacteria</taxon>
        <taxon>Pseudomonadati</taxon>
        <taxon>Campylobacterota</taxon>
        <taxon>Epsilonproteobacteria</taxon>
        <taxon>Campylobacterales</taxon>
        <taxon>Arcobacteraceae</taxon>
        <taxon>Poseidonibacter</taxon>
    </lineage>
</organism>
<gene>
    <name evidence="2" type="ORF">LPB137_13915</name>
</gene>
<dbReference type="KEGG" id="alp:LPB137_13915"/>
<feature type="domain" description="Cupin type-2" evidence="1">
    <location>
        <begin position="46"/>
        <end position="102"/>
    </location>
</feature>
<dbReference type="Gene3D" id="2.60.120.10">
    <property type="entry name" value="Jelly Rolls"/>
    <property type="match status" value="1"/>
</dbReference>
<dbReference type="InterPro" id="IPR014710">
    <property type="entry name" value="RmlC-like_jellyroll"/>
</dbReference>
<dbReference type="CDD" id="cd06981">
    <property type="entry name" value="cupin_reut_a1446"/>
    <property type="match status" value="1"/>
</dbReference>
<evidence type="ECO:0000313" key="3">
    <source>
        <dbReference type="Proteomes" id="UP000186074"/>
    </source>
</evidence>
<evidence type="ECO:0000259" key="1">
    <source>
        <dbReference type="Pfam" id="PF07883"/>
    </source>
</evidence>
<sequence>MKKNVFENIIIDKKQEQFFELLKSDNIKIEKIVSNGQSSPVNFWYEQEENEFVLILKGNAVLEYENSELILNEGDYVNIKAFTKHRVKYTNQTQPTIWLAVFY</sequence>
<reference evidence="2 3" key="1">
    <citation type="submission" date="2017-01" db="EMBL/GenBank/DDBJ databases">
        <title>Genome sequencing of Arcobacter sp. LPB0137.</title>
        <authorList>
            <person name="Lee G.-W."/>
            <person name="Yi H."/>
        </authorList>
    </citation>
    <scope>NUCLEOTIDE SEQUENCE [LARGE SCALE GENOMIC DNA]</scope>
    <source>
        <strain evidence="2 3">LPB0137</strain>
    </source>
</reference>
<dbReference type="EMBL" id="CP019070">
    <property type="protein sequence ID" value="APW66879.1"/>
    <property type="molecule type" value="Genomic_DNA"/>
</dbReference>
<keyword evidence="3" id="KW-1185">Reference proteome</keyword>
<accession>A0A1P8KQT3</accession>
<dbReference type="AlphaFoldDB" id="A0A1P8KQT3"/>
<dbReference type="OrthoDB" id="9798585at2"/>
<dbReference type="Proteomes" id="UP000186074">
    <property type="component" value="Chromosome"/>
</dbReference>
<dbReference type="RefSeq" id="WP_076089104.1">
    <property type="nucleotide sequence ID" value="NZ_CP019070.1"/>
</dbReference>
<proteinExistence type="predicted"/>
<dbReference type="STRING" id="1850254.LPB137_13915"/>
<protein>
    <submittedName>
        <fullName evidence="2">Cupin</fullName>
    </submittedName>
</protein>